<organism evidence="7 8">
    <name type="scientific">Sphagnum troendelagicum</name>
    <dbReference type="NCBI Taxonomy" id="128251"/>
    <lineage>
        <taxon>Eukaryota</taxon>
        <taxon>Viridiplantae</taxon>
        <taxon>Streptophyta</taxon>
        <taxon>Embryophyta</taxon>
        <taxon>Bryophyta</taxon>
        <taxon>Sphagnophytina</taxon>
        <taxon>Sphagnopsida</taxon>
        <taxon>Sphagnales</taxon>
        <taxon>Sphagnaceae</taxon>
        <taxon>Sphagnum</taxon>
    </lineage>
</organism>
<proteinExistence type="predicted"/>
<evidence type="ECO:0000256" key="2">
    <source>
        <dbReference type="ARBA" id="ARBA00022771"/>
    </source>
</evidence>
<protein>
    <recommendedName>
        <fullName evidence="6">TRAF-type domain-containing protein</fullName>
    </recommendedName>
</protein>
<keyword evidence="8" id="KW-1185">Reference proteome</keyword>
<feature type="zinc finger region" description="TRAF-type" evidence="4">
    <location>
        <begin position="273"/>
        <end position="330"/>
    </location>
</feature>
<gene>
    <name evidence="7" type="ORF">CSSPTR1EN2_LOCUS19981</name>
</gene>
<dbReference type="EMBL" id="OZ019898">
    <property type="protein sequence ID" value="CAK9229934.1"/>
    <property type="molecule type" value="Genomic_DNA"/>
</dbReference>
<dbReference type="SUPFAM" id="SSF49599">
    <property type="entry name" value="TRAF domain-like"/>
    <property type="match status" value="1"/>
</dbReference>
<dbReference type="Gene3D" id="3.30.40.10">
    <property type="entry name" value="Zinc/RING finger domain, C3HC4 (zinc finger)"/>
    <property type="match status" value="1"/>
</dbReference>
<dbReference type="PANTHER" id="PTHR10131">
    <property type="entry name" value="TNF RECEPTOR ASSOCIATED FACTOR"/>
    <property type="match status" value="1"/>
</dbReference>
<dbReference type="InterPro" id="IPR001293">
    <property type="entry name" value="Znf_TRAF"/>
</dbReference>
<evidence type="ECO:0000256" key="3">
    <source>
        <dbReference type="ARBA" id="ARBA00022833"/>
    </source>
</evidence>
<keyword evidence="5" id="KW-0175">Coiled coil</keyword>
<evidence type="ECO:0000313" key="8">
    <source>
        <dbReference type="Proteomes" id="UP001497512"/>
    </source>
</evidence>
<feature type="coiled-coil region" evidence="5">
    <location>
        <begin position="387"/>
        <end position="430"/>
    </location>
</feature>
<dbReference type="Pfam" id="PF02176">
    <property type="entry name" value="zf-TRAF"/>
    <property type="match status" value="1"/>
</dbReference>
<evidence type="ECO:0000256" key="4">
    <source>
        <dbReference type="PROSITE-ProRule" id="PRU00207"/>
    </source>
</evidence>
<reference evidence="7" key="1">
    <citation type="submission" date="2024-02" db="EMBL/GenBank/DDBJ databases">
        <authorList>
            <consortium name="ELIXIR-Norway"/>
            <consortium name="Elixir Norway"/>
        </authorList>
    </citation>
    <scope>NUCLEOTIDE SEQUENCE</scope>
</reference>
<sequence>MLSFGSLRALGSGSLISYKWEYHQEGNESSNSPSAVKVAGGAATATTPATSLLQHECGYYDVEQVQRVSKALLLTLARVCVERSGSSHAAGELVMRSNHLINNSSGGGGTSPNGSAMRMEGEIKREMLEYLQQQSEAYASGSGALSNSPGMTTVVNPAKVVDDILESFVRSKRTLFTRVMSSKILCSSEKKDDKKFGDFVQELERSGTWILGRREVIAKAILKRVDRSKAHHCAMRFDNRDELAYHKLRCTLRPISCHNPNCGDVFSAIHAEAHDASCPFKILHCRLKCEATVSRSNMDNHCATVCPMKPVSCPFHHVSCSASMPQGEVEKHCEDNMGQHLLLLLNSMQDHKLSINNQSQRILLVEKAMSVAQRADTGDTGWVQSALREHENRLNSLEEQVKKLQQEVKATDVSAEVLQLRRELRNIQRQNKTTP</sequence>
<dbReference type="Proteomes" id="UP001497512">
    <property type="component" value="Chromosome 6"/>
</dbReference>
<keyword evidence="2 4" id="KW-0863">Zinc-finger</keyword>
<evidence type="ECO:0000313" key="7">
    <source>
        <dbReference type="EMBL" id="CAK9229934.1"/>
    </source>
</evidence>
<dbReference type="InterPro" id="IPR013083">
    <property type="entry name" value="Znf_RING/FYVE/PHD"/>
</dbReference>
<accession>A0ABP0UU22</accession>
<evidence type="ECO:0000259" key="6">
    <source>
        <dbReference type="PROSITE" id="PS50145"/>
    </source>
</evidence>
<dbReference type="PANTHER" id="PTHR10131:SF161">
    <property type="entry name" value="F26K24.24 PROTEIN"/>
    <property type="match status" value="1"/>
</dbReference>
<evidence type="ECO:0000256" key="1">
    <source>
        <dbReference type="ARBA" id="ARBA00022723"/>
    </source>
</evidence>
<keyword evidence="1 4" id="KW-0479">Metal-binding</keyword>
<dbReference type="PROSITE" id="PS50145">
    <property type="entry name" value="ZF_TRAF"/>
    <property type="match status" value="1"/>
</dbReference>
<feature type="domain" description="TRAF-type" evidence="6">
    <location>
        <begin position="273"/>
        <end position="330"/>
    </location>
</feature>
<name>A0ABP0UU22_9BRYO</name>
<keyword evidence="3 4" id="KW-0862">Zinc</keyword>
<evidence type="ECO:0000256" key="5">
    <source>
        <dbReference type="SAM" id="Coils"/>
    </source>
</evidence>